<accession>A0A7I4YYM4</accession>
<dbReference type="Gene3D" id="1.10.10.1940">
    <property type="match status" value="1"/>
</dbReference>
<dbReference type="Proteomes" id="UP000025227">
    <property type="component" value="Unplaced"/>
</dbReference>
<dbReference type="Pfam" id="PF01549">
    <property type="entry name" value="ShK"/>
    <property type="match status" value="1"/>
</dbReference>
<organism evidence="3 4">
    <name type="scientific">Haemonchus contortus</name>
    <name type="common">Barber pole worm</name>
    <dbReference type="NCBI Taxonomy" id="6289"/>
    <lineage>
        <taxon>Eukaryota</taxon>
        <taxon>Metazoa</taxon>
        <taxon>Ecdysozoa</taxon>
        <taxon>Nematoda</taxon>
        <taxon>Chromadorea</taxon>
        <taxon>Rhabditida</taxon>
        <taxon>Rhabditina</taxon>
        <taxon>Rhabditomorpha</taxon>
        <taxon>Strongyloidea</taxon>
        <taxon>Trichostrongylidae</taxon>
        <taxon>Haemonchus</taxon>
    </lineage>
</organism>
<proteinExistence type="predicted"/>
<evidence type="ECO:0000256" key="1">
    <source>
        <dbReference type="SAM" id="SignalP"/>
    </source>
</evidence>
<feature type="chain" id="PRO_5035480786" evidence="1">
    <location>
        <begin position="20"/>
        <end position="57"/>
    </location>
</feature>
<keyword evidence="3" id="KW-1185">Reference proteome</keyword>
<protein>
    <submittedName>
        <fullName evidence="4">ShKT domain-containing protein</fullName>
    </submittedName>
</protein>
<sequence length="57" mass="6752">MRVLLFILCLLMIIVPTTQISKDSFKACKYLKKLCYSKNKNELTFMKMHCKKTCGFR</sequence>
<dbReference type="InterPro" id="IPR003582">
    <property type="entry name" value="ShKT_dom"/>
</dbReference>
<keyword evidence="1" id="KW-0732">Signal</keyword>
<feature type="signal peptide" evidence="1">
    <location>
        <begin position="1"/>
        <end position="19"/>
    </location>
</feature>
<feature type="domain" description="ShKT" evidence="2">
    <location>
        <begin position="23"/>
        <end position="56"/>
    </location>
</feature>
<name>A0A7I4YYM4_HAECO</name>
<dbReference type="AlphaFoldDB" id="A0A7I4YYM4"/>
<dbReference type="WBParaSite" id="HCON_00155730-00001">
    <property type="protein sequence ID" value="HCON_00155730-00001"/>
    <property type="gene ID" value="HCON_00155730"/>
</dbReference>
<evidence type="ECO:0000259" key="2">
    <source>
        <dbReference type="Pfam" id="PF01549"/>
    </source>
</evidence>
<evidence type="ECO:0000313" key="4">
    <source>
        <dbReference type="WBParaSite" id="HCON_00155730-00001"/>
    </source>
</evidence>
<reference evidence="4" key="1">
    <citation type="submission" date="2020-12" db="UniProtKB">
        <authorList>
            <consortium name="WormBaseParasite"/>
        </authorList>
    </citation>
    <scope>IDENTIFICATION</scope>
    <source>
        <strain evidence="4">MHco3</strain>
    </source>
</reference>
<evidence type="ECO:0000313" key="3">
    <source>
        <dbReference type="Proteomes" id="UP000025227"/>
    </source>
</evidence>